<evidence type="ECO:0000313" key="2">
    <source>
        <dbReference type="EMBL" id="KAI1885604.1"/>
    </source>
</evidence>
<evidence type="ECO:0000256" key="1">
    <source>
        <dbReference type="SAM" id="MobiDB-lite"/>
    </source>
</evidence>
<sequence>MRGGRTIGKGVPQQQGAGHHEPRLHIPVEQQPAGGGVGQLRLSPSRPALPTPPRQLCLLPRATSGESLTPPFHGHTRLHRDASWAVPS</sequence>
<keyword evidence="3" id="KW-1185">Reference proteome</keyword>
<evidence type="ECO:0000313" key="3">
    <source>
        <dbReference type="Proteomes" id="UP000829720"/>
    </source>
</evidence>
<gene>
    <name evidence="2" type="ORF">AGOR_G00205540</name>
</gene>
<reference evidence="2" key="1">
    <citation type="submission" date="2021-01" db="EMBL/GenBank/DDBJ databases">
        <authorList>
            <person name="Zahm M."/>
            <person name="Roques C."/>
            <person name="Cabau C."/>
            <person name="Klopp C."/>
            <person name="Donnadieu C."/>
            <person name="Jouanno E."/>
            <person name="Lampietro C."/>
            <person name="Louis A."/>
            <person name="Herpin A."/>
            <person name="Echchiki A."/>
            <person name="Berthelot C."/>
            <person name="Parey E."/>
            <person name="Roest-Crollius H."/>
            <person name="Braasch I."/>
            <person name="Postlethwait J."/>
            <person name="Bobe J."/>
            <person name="Montfort J."/>
            <person name="Bouchez O."/>
            <person name="Begum T."/>
            <person name="Mejri S."/>
            <person name="Adams A."/>
            <person name="Chen W.-J."/>
            <person name="Guiguen Y."/>
        </authorList>
    </citation>
    <scope>NUCLEOTIDE SEQUENCE</scope>
    <source>
        <tissue evidence="2">Blood</tissue>
    </source>
</reference>
<name>A0A8T3CQS9_9TELE</name>
<protein>
    <submittedName>
        <fullName evidence="2">Uncharacterized protein</fullName>
    </submittedName>
</protein>
<dbReference type="AlphaFoldDB" id="A0A8T3CQS9"/>
<feature type="region of interest" description="Disordered" evidence="1">
    <location>
        <begin position="1"/>
        <end position="54"/>
    </location>
</feature>
<dbReference type="EMBL" id="JAERUA010000020">
    <property type="protein sequence ID" value="KAI1885604.1"/>
    <property type="molecule type" value="Genomic_DNA"/>
</dbReference>
<proteinExistence type="predicted"/>
<organism evidence="2 3">
    <name type="scientific">Albula goreensis</name>
    <dbReference type="NCBI Taxonomy" id="1534307"/>
    <lineage>
        <taxon>Eukaryota</taxon>
        <taxon>Metazoa</taxon>
        <taxon>Chordata</taxon>
        <taxon>Craniata</taxon>
        <taxon>Vertebrata</taxon>
        <taxon>Euteleostomi</taxon>
        <taxon>Actinopterygii</taxon>
        <taxon>Neopterygii</taxon>
        <taxon>Teleostei</taxon>
        <taxon>Albuliformes</taxon>
        <taxon>Albulidae</taxon>
        <taxon>Albula</taxon>
    </lineage>
</organism>
<dbReference type="Proteomes" id="UP000829720">
    <property type="component" value="Unassembled WGS sequence"/>
</dbReference>
<accession>A0A8T3CQS9</accession>
<comment type="caution">
    <text evidence="2">The sequence shown here is derived from an EMBL/GenBank/DDBJ whole genome shotgun (WGS) entry which is preliminary data.</text>
</comment>